<keyword evidence="4 14" id="KW-0328">Glycosyltransferase</keyword>
<gene>
    <name evidence="14" type="ORF">QTG54_000139</name>
</gene>
<dbReference type="GO" id="GO:0005975">
    <property type="term" value="P:carbohydrate metabolic process"/>
    <property type="evidence" value="ECO:0007669"/>
    <property type="project" value="InterPro"/>
</dbReference>
<dbReference type="Pfam" id="PF05625">
    <property type="entry name" value="PAXNEB"/>
    <property type="match status" value="1"/>
</dbReference>
<evidence type="ECO:0000256" key="7">
    <source>
        <dbReference type="ARBA" id="ARBA00022968"/>
    </source>
</evidence>
<comment type="pathway">
    <text evidence="2">Protein modification; protein glycosylation.</text>
</comment>
<evidence type="ECO:0000256" key="1">
    <source>
        <dbReference type="ARBA" id="ARBA00004606"/>
    </source>
</evidence>
<dbReference type="GO" id="GO:0005794">
    <property type="term" value="C:Golgi apparatus"/>
    <property type="evidence" value="ECO:0007669"/>
    <property type="project" value="TreeGrafter"/>
</dbReference>
<dbReference type="GO" id="GO:0016020">
    <property type="term" value="C:membrane"/>
    <property type="evidence" value="ECO:0007669"/>
    <property type="project" value="UniProtKB-SubCell"/>
</dbReference>
<dbReference type="EMBL" id="JATAAI010000001">
    <property type="protein sequence ID" value="KAK1748200.1"/>
    <property type="molecule type" value="Genomic_DNA"/>
</dbReference>
<feature type="compositionally biased region" description="Acidic residues" evidence="11">
    <location>
        <begin position="386"/>
        <end position="399"/>
    </location>
</feature>
<comment type="subcellular location">
    <subcellularLocation>
        <location evidence="1">Membrane</location>
        <topology evidence="1">Single-pass type II membrane protein</topology>
    </subcellularLocation>
</comment>
<evidence type="ECO:0000256" key="3">
    <source>
        <dbReference type="ARBA" id="ARBA00005735"/>
    </source>
</evidence>
<evidence type="ECO:0000256" key="8">
    <source>
        <dbReference type="ARBA" id="ARBA00022989"/>
    </source>
</evidence>
<feature type="domain" description="Galactosyltransferase C-terminal" evidence="12">
    <location>
        <begin position="84"/>
        <end position="155"/>
    </location>
</feature>
<organism evidence="14 15">
    <name type="scientific">Skeletonema marinoi</name>
    <dbReference type="NCBI Taxonomy" id="267567"/>
    <lineage>
        <taxon>Eukaryota</taxon>
        <taxon>Sar</taxon>
        <taxon>Stramenopiles</taxon>
        <taxon>Ochrophyta</taxon>
        <taxon>Bacillariophyta</taxon>
        <taxon>Coscinodiscophyceae</taxon>
        <taxon>Thalassiosirophycidae</taxon>
        <taxon>Thalassiosirales</taxon>
        <taxon>Skeletonemataceae</taxon>
        <taxon>Skeletonema</taxon>
        <taxon>Skeletonema marinoi-dohrnii complex</taxon>
    </lineage>
</organism>
<evidence type="ECO:0000256" key="5">
    <source>
        <dbReference type="ARBA" id="ARBA00022679"/>
    </source>
</evidence>
<dbReference type="PANTHER" id="PTHR19300:SF57">
    <property type="entry name" value="BETA-1,4-N-ACETYLGALACTOSAMINYLTRANSFERASE"/>
    <property type="match status" value="1"/>
</dbReference>
<dbReference type="GO" id="GO:0002098">
    <property type="term" value="P:tRNA wobble uridine modification"/>
    <property type="evidence" value="ECO:0007669"/>
    <property type="project" value="InterPro"/>
</dbReference>
<reference evidence="14" key="1">
    <citation type="submission" date="2023-06" db="EMBL/GenBank/DDBJ databases">
        <title>Survivors Of The Sea: Transcriptome response of Skeletonema marinoi to long-term dormancy.</title>
        <authorList>
            <person name="Pinder M.I.M."/>
            <person name="Kourtchenko O."/>
            <person name="Robertson E.K."/>
            <person name="Larsson T."/>
            <person name="Maumus F."/>
            <person name="Osuna-Cruz C.M."/>
            <person name="Vancaester E."/>
            <person name="Stenow R."/>
            <person name="Vandepoele K."/>
            <person name="Ploug H."/>
            <person name="Bruchert V."/>
            <person name="Godhe A."/>
            <person name="Topel M."/>
        </authorList>
    </citation>
    <scope>NUCLEOTIDE SEQUENCE</scope>
    <source>
        <strain evidence="14">R05AC</strain>
    </source>
</reference>
<evidence type="ECO:0000256" key="4">
    <source>
        <dbReference type="ARBA" id="ARBA00022676"/>
    </source>
</evidence>
<dbReference type="SUPFAM" id="SSF53448">
    <property type="entry name" value="Nucleotide-diphospho-sugar transferases"/>
    <property type="match status" value="1"/>
</dbReference>
<evidence type="ECO:0000313" key="14">
    <source>
        <dbReference type="EMBL" id="KAK1748200.1"/>
    </source>
</evidence>
<keyword evidence="10" id="KW-0325">Glycoprotein</keyword>
<evidence type="ECO:0000259" key="12">
    <source>
        <dbReference type="Pfam" id="PF02709"/>
    </source>
</evidence>
<dbReference type="InterPro" id="IPR003859">
    <property type="entry name" value="Galactosyl_T"/>
</dbReference>
<dbReference type="PANTHER" id="PTHR19300">
    <property type="entry name" value="BETA-1,4-GALACTOSYLTRANSFERASE"/>
    <property type="match status" value="1"/>
</dbReference>
<name>A0AAD9DJP0_9STRA</name>
<dbReference type="InterPro" id="IPR027995">
    <property type="entry name" value="Galactosyl_T_N"/>
</dbReference>
<feature type="region of interest" description="Disordered" evidence="11">
    <location>
        <begin position="361"/>
        <end position="407"/>
    </location>
</feature>
<dbReference type="AlphaFoldDB" id="A0AAD9DJP0"/>
<proteinExistence type="inferred from homology"/>
<sequence length="598" mass="67797">MKQYLTNLITNHKIQEYHIYIIEQSNDQRKFNRGKLLNIGFDYALKRSVKHPPKHTIFIFHDVDLIPQPDVSEWYARIPTKPIHIARVWDRYSNNTKYFGGIVSFSESDMKRINGYPNTFWGWGGEDDEMQKRLETCGIQWVGPTSGTIQDLEMMDLKTKLGFLKENKEWKCMVKWEALEEHATTWRVNGLTDLSYDILKIERMDKEDDGGGSKVTKLTTDVKLNGDHWANDRCGVETVKTRTKPWTNNLTLTSFGLREIDSFLFSSGGEGGGQPLQTLVMLEEDRLTDDLARALCRYWCAEGVAQGQKVALAAFQPFIEASLQSFSDPFHNVKTNATDGSTPEQLHDFILSLPRNLHLDKHRKSTQSKKTATNSESNRESISAIIEEEDEEDESEDKVDELQSTNNEEGLVNAWQYRKTIQDKRSGVGSRSTNNTISGSGVYCHSYDLSKRMMDQFSDCSNDQNPLLTNTNIVDCSHSLIGNTTQHWSDANECQKRGLEFFRCLWKHIQSLLSDNPNTCAAFTVTHYTDTITWKRPLAERFGVKRDGRKLTVQLLHLPPEEFSKGGSSTSGVRSGGGNVGNDKKKNAPACGSGSLDF</sequence>
<dbReference type="InterPro" id="IPR027791">
    <property type="entry name" value="Galactosyl_T_C"/>
</dbReference>
<evidence type="ECO:0000259" key="13">
    <source>
        <dbReference type="Pfam" id="PF13733"/>
    </source>
</evidence>
<evidence type="ECO:0000256" key="9">
    <source>
        <dbReference type="ARBA" id="ARBA00023136"/>
    </source>
</evidence>
<dbReference type="Gene3D" id="3.40.50.300">
    <property type="entry name" value="P-loop containing nucleotide triphosphate hydrolases"/>
    <property type="match status" value="1"/>
</dbReference>
<comment type="caution">
    <text evidence="14">The sequence shown here is derived from an EMBL/GenBank/DDBJ whole genome shotgun (WGS) entry which is preliminary data.</text>
</comment>
<protein>
    <submittedName>
        <fullName evidence="14">Beta-1,4-galactosyltransferase</fullName>
        <ecNumber evidence="14">2.4.1.274</ecNumber>
    </submittedName>
</protein>
<keyword evidence="5 14" id="KW-0808">Transferase</keyword>
<feature type="region of interest" description="Disordered" evidence="11">
    <location>
        <begin position="562"/>
        <end position="598"/>
    </location>
</feature>
<evidence type="ECO:0000256" key="6">
    <source>
        <dbReference type="ARBA" id="ARBA00022692"/>
    </source>
</evidence>
<dbReference type="Gene3D" id="3.90.550.10">
    <property type="entry name" value="Spore Coat Polysaccharide Biosynthesis Protein SpsA, Chain A"/>
    <property type="match status" value="1"/>
</dbReference>
<dbReference type="Pfam" id="PF13733">
    <property type="entry name" value="Glyco_transf_7N"/>
    <property type="match status" value="1"/>
</dbReference>
<keyword evidence="7" id="KW-0735">Signal-anchor</keyword>
<dbReference type="InterPro" id="IPR008728">
    <property type="entry name" value="Elongator_complex_protein_4"/>
</dbReference>
<dbReference type="GO" id="GO:0008489">
    <property type="term" value="F:UDP-galactose:glucosylceramide beta-1,4-galactosyltransferase activity"/>
    <property type="evidence" value="ECO:0007669"/>
    <property type="project" value="UniProtKB-EC"/>
</dbReference>
<dbReference type="Pfam" id="PF02709">
    <property type="entry name" value="Glyco_transf_7C"/>
    <property type="match status" value="1"/>
</dbReference>
<dbReference type="PRINTS" id="PR02050">
    <property type="entry name" value="B14GALTRFASE"/>
</dbReference>
<evidence type="ECO:0000313" key="15">
    <source>
        <dbReference type="Proteomes" id="UP001224775"/>
    </source>
</evidence>
<keyword evidence="9" id="KW-0472">Membrane</keyword>
<dbReference type="EC" id="2.4.1.274" evidence="14"/>
<dbReference type="InterPro" id="IPR027417">
    <property type="entry name" value="P-loop_NTPase"/>
</dbReference>
<dbReference type="InterPro" id="IPR029044">
    <property type="entry name" value="Nucleotide-diphossugar_trans"/>
</dbReference>
<evidence type="ECO:0000256" key="11">
    <source>
        <dbReference type="SAM" id="MobiDB-lite"/>
    </source>
</evidence>
<dbReference type="Proteomes" id="UP001224775">
    <property type="component" value="Unassembled WGS sequence"/>
</dbReference>
<feature type="domain" description="Galactosyltransferase N-terminal" evidence="13">
    <location>
        <begin position="4"/>
        <end position="71"/>
    </location>
</feature>
<keyword evidence="15" id="KW-1185">Reference proteome</keyword>
<keyword evidence="6" id="KW-0812">Transmembrane</keyword>
<evidence type="ECO:0000256" key="2">
    <source>
        <dbReference type="ARBA" id="ARBA00004922"/>
    </source>
</evidence>
<comment type="similarity">
    <text evidence="3">Belongs to the glycosyltransferase 7 family.</text>
</comment>
<evidence type="ECO:0000256" key="10">
    <source>
        <dbReference type="ARBA" id="ARBA00023180"/>
    </source>
</evidence>
<dbReference type="GO" id="GO:0033588">
    <property type="term" value="C:elongator holoenzyme complex"/>
    <property type="evidence" value="ECO:0007669"/>
    <property type="project" value="InterPro"/>
</dbReference>
<keyword evidence="8" id="KW-1133">Transmembrane helix</keyword>
<accession>A0AAD9DJP0</accession>